<evidence type="ECO:0000313" key="2">
    <source>
        <dbReference type="EnsemblPlants" id="Zm00001eb112760_P001"/>
    </source>
</evidence>
<dbReference type="IntAct" id="A0A1D6F5J1">
    <property type="interactions" value="2"/>
</dbReference>
<gene>
    <name evidence="2" type="primary">LOC100277340</name>
    <name evidence="1" type="ORF">ZEAMMB73_Zm00001d007320</name>
</gene>
<proteinExistence type="evidence at protein level"/>
<dbReference type="EMBL" id="CM007648">
    <property type="protein sequence ID" value="ONM26554.1"/>
    <property type="molecule type" value="Genomic_DNA"/>
</dbReference>
<dbReference type="OMA" id="AMEEMAC"/>
<dbReference type="OrthoDB" id="1867012at2759"/>
<dbReference type="PANTHER" id="PTHR36763:SF1">
    <property type="entry name" value="EXPRESSED PROTEIN"/>
    <property type="match status" value="1"/>
</dbReference>
<reference evidence="1 3" key="1">
    <citation type="submission" date="2015-12" db="EMBL/GenBank/DDBJ databases">
        <title>Update maize B73 reference genome by single molecule sequencing technologies.</title>
        <authorList>
            <consortium name="Maize Genome Sequencing Project"/>
            <person name="Ware D."/>
        </authorList>
    </citation>
    <scope>NUCLEOTIDE SEQUENCE [LARGE SCALE GENOMIC DNA]</scope>
    <source>
        <strain evidence="3">cv. B73</strain>
        <tissue evidence="1">Seedling</tissue>
    </source>
</reference>
<reference evidence="2" key="2">
    <citation type="submission" date="2019-07" db="EMBL/GenBank/DDBJ databases">
        <authorList>
            <person name="Seetharam A."/>
            <person name="Woodhouse M."/>
            <person name="Cannon E."/>
        </authorList>
    </citation>
    <scope>NUCLEOTIDE SEQUENCE [LARGE SCALE GENOMIC DNA]</scope>
    <source>
        <strain evidence="2">cv. B73</strain>
    </source>
</reference>
<dbReference type="PANTHER" id="PTHR36763">
    <property type="entry name" value="EXPRESSED PROTEIN"/>
    <property type="match status" value="1"/>
</dbReference>
<keyword evidence="4" id="KW-1267">Proteomics identification</keyword>
<dbReference type="ExpressionAtlas" id="A0A1D6F5J1">
    <property type="expression patterns" value="baseline and differential"/>
</dbReference>
<dbReference type="AlphaFoldDB" id="A0A1D6F5J1"/>
<organism evidence="1">
    <name type="scientific">Zea mays</name>
    <name type="common">Maize</name>
    <dbReference type="NCBI Taxonomy" id="4577"/>
    <lineage>
        <taxon>Eukaryota</taxon>
        <taxon>Viridiplantae</taxon>
        <taxon>Streptophyta</taxon>
        <taxon>Embryophyta</taxon>
        <taxon>Tracheophyta</taxon>
        <taxon>Spermatophyta</taxon>
        <taxon>Magnoliopsida</taxon>
        <taxon>Liliopsida</taxon>
        <taxon>Poales</taxon>
        <taxon>Poaceae</taxon>
        <taxon>PACMAD clade</taxon>
        <taxon>Panicoideae</taxon>
        <taxon>Andropogonodae</taxon>
        <taxon>Andropogoneae</taxon>
        <taxon>Tripsacinae</taxon>
        <taxon>Zea</taxon>
    </lineage>
</organism>
<evidence type="ECO:0000313" key="1">
    <source>
        <dbReference type="EMBL" id="ONM26554.1"/>
    </source>
</evidence>
<evidence type="ECO:0000313" key="3">
    <source>
        <dbReference type="Proteomes" id="UP000007305"/>
    </source>
</evidence>
<evidence type="ECO:0007829" key="4">
    <source>
        <dbReference type="PeptideAtlas" id="A0A1D6F5J1"/>
    </source>
</evidence>
<dbReference type="Proteomes" id="UP000007305">
    <property type="component" value="Chromosome 2"/>
</dbReference>
<name>A0A1D6F5J1_MAIZE</name>
<sequence length="203" mass="23199">MAAAGGETMMTREQLLHLFSRFSFVTSLPGRSPSPPRFRFAPHPPPIRFPLIFVPCPRVPEVKQRIADAVRDKQEAVAVTTEIQEEILREMGVDPSFGIGCLGKVNVVYKNDKDLMIKFYQFVAKEEMAIDEAELEPRELAEKLHAQQIMQEKQLNMLVEMRKYSRESQSVILGTLHKELEEANFDINASILSPEQMQEIVQK</sequence>
<reference evidence="2" key="3">
    <citation type="submission" date="2021-05" db="UniProtKB">
        <authorList>
            <consortium name="EnsemblPlants"/>
        </authorList>
    </citation>
    <scope>IDENTIFICATION</scope>
    <source>
        <strain evidence="2">cv. B73</strain>
    </source>
</reference>
<keyword evidence="3" id="KW-1185">Reference proteome</keyword>
<dbReference type="Gramene" id="Zm00001eb112760_T001">
    <property type="protein sequence ID" value="Zm00001eb112760_P001"/>
    <property type="gene ID" value="Zm00001eb112760"/>
</dbReference>
<protein>
    <submittedName>
        <fullName evidence="1 2">Uncharacterized protein</fullName>
    </submittedName>
</protein>
<accession>A0A1D6F5J1</accession>
<dbReference type="EnsemblPlants" id="Zm00001eb112760_T001">
    <property type="protein sequence ID" value="Zm00001eb112760_P001"/>
    <property type="gene ID" value="Zm00001eb112760"/>
</dbReference>